<gene>
    <name evidence="2" type="ORF">E2C01_046977</name>
</gene>
<dbReference type="EMBL" id="VSRR010011376">
    <property type="protein sequence ID" value="MPC53093.1"/>
    <property type="molecule type" value="Genomic_DNA"/>
</dbReference>
<name>A0A5B7G760_PORTR</name>
<protein>
    <submittedName>
        <fullName evidence="2">Uncharacterized protein</fullName>
    </submittedName>
</protein>
<proteinExistence type="predicted"/>
<sequence length="100" mass="11358">MTETCGYLGTEHKLISPYCVLRYQSAELPTLPRGWSVRRRGTVHHRYRRDACIRQACGELLVARCRRSGPKHSLNSSLPESLARNHSDVKCTSRRSTFGA</sequence>
<dbReference type="Proteomes" id="UP000324222">
    <property type="component" value="Unassembled WGS sequence"/>
</dbReference>
<keyword evidence="3" id="KW-1185">Reference proteome</keyword>
<reference evidence="2 3" key="1">
    <citation type="submission" date="2019-05" db="EMBL/GenBank/DDBJ databases">
        <title>Another draft genome of Portunus trituberculatus and its Hox gene families provides insights of decapod evolution.</title>
        <authorList>
            <person name="Jeong J.-H."/>
            <person name="Song I."/>
            <person name="Kim S."/>
            <person name="Choi T."/>
            <person name="Kim D."/>
            <person name="Ryu S."/>
            <person name="Kim W."/>
        </authorList>
    </citation>
    <scope>NUCLEOTIDE SEQUENCE [LARGE SCALE GENOMIC DNA]</scope>
    <source>
        <tissue evidence="2">Muscle</tissue>
    </source>
</reference>
<dbReference type="AlphaFoldDB" id="A0A5B7G760"/>
<evidence type="ECO:0000313" key="2">
    <source>
        <dbReference type="EMBL" id="MPC53093.1"/>
    </source>
</evidence>
<organism evidence="2 3">
    <name type="scientific">Portunus trituberculatus</name>
    <name type="common">Swimming crab</name>
    <name type="synonym">Neptunus trituberculatus</name>
    <dbReference type="NCBI Taxonomy" id="210409"/>
    <lineage>
        <taxon>Eukaryota</taxon>
        <taxon>Metazoa</taxon>
        <taxon>Ecdysozoa</taxon>
        <taxon>Arthropoda</taxon>
        <taxon>Crustacea</taxon>
        <taxon>Multicrustacea</taxon>
        <taxon>Malacostraca</taxon>
        <taxon>Eumalacostraca</taxon>
        <taxon>Eucarida</taxon>
        <taxon>Decapoda</taxon>
        <taxon>Pleocyemata</taxon>
        <taxon>Brachyura</taxon>
        <taxon>Eubrachyura</taxon>
        <taxon>Portunoidea</taxon>
        <taxon>Portunidae</taxon>
        <taxon>Portuninae</taxon>
        <taxon>Portunus</taxon>
    </lineage>
</organism>
<evidence type="ECO:0000256" key="1">
    <source>
        <dbReference type="SAM" id="MobiDB-lite"/>
    </source>
</evidence>
<accession>A0A5B7G760</accession>
<evidence type="ECO:0000313" key="3">
    <source>
        <dbReference type="Proteomes" id="UP000324222"/>
    </source>
</evidence>
<feature type="region of interest" description="Disordered" evidence="1">
    <location>
        <begin position="69"/>
        <end position="100"/>
    </location>
</feature>
<comment type="caution">
    <text evidence="2">The sequence shown here is derived from an EMBL/GenBank/DDBJ whole genome shotgun (WGS) entry which is preliminary data.</text>
</comment>